<dbReference type="AlphaFoldDB" id="A0A117UTG7"/>
<gene>
    <name evidence="5" type="ORF">AQZ52_17360</name>
</gene>
<feature type="domain" description="Transglycosylase SLT" evidence="4">
    <location>
        <begin position="106"/>
        <end position="203"/>
    </location>
</feature>
<keyword evidence="6" id="KW-1185">Reference proteome</keyword>
<feature type="chain" id="PRO_5007156915" evidence="3">
    <location>
        <begin position="24"/>
        <end position="220"/>
    </location>
</feature>
<dbReference type="EMBL" id="LLZS01000009">
    <property type="protein sequence ID" value="KUR70566.1"/>
    <property type="molecule type" value="Genomic_DNA"/>
</dbReference>
<evidence type="ECO:0000313" key="5">
    <source>
        <dbReference type="EMBL" id="KUR70566.1"/>
    </source>
</evidence>
<dbReference type="PANTHER" id="PTHR37423">
    <property type="entry name" value="SOLUBLE LYTIC MUREIN TRANSGLYCOSYLASE-RELATED"/>
    <property type="match status" value="1"/>
</dbReference>
<keyword evidence="3" id="KW-0732">Signal</keyword>
<dbReference type="InterPro" id="IPR023346">
    <property type="entry name" value="Lysozyme-like_dom_sf"/>
</dbReference>
<dbReference type="Proteomes" id="UP000058012">
    <property type="component" value="Unassembled WGS sequence"/>
</dbReference>
<comment type="similarity">
    <text evidence="1">Belongs to the transglycosylase Slt family.</text>
</comment>
<organism evidence="5 6">
    <name type="scientific">Novosphingobium fuchskuhlense</name>
    <dbReference type="NCBI Taxonomy" id="1117702"/>
    <lineage>
        <taxon>Bacteria</taxon>
        <taxon>Pseudomonadati</taxon>
        <taxon>Pseudomonadota</taxon>
        <taxon>Alphaproteobacteria</taxon>
        <taxon>Sphingomonadales</taxon>
        <taxon>Sphingomonadaceae</taxon>
        <taxon>Novosphingobium</taxon>
    </lineage>
</organism>
<dbReference type="Pfam" id="PF01464">
    <property type="entry name" value="SLT"/>
    <property type="match status" value="1"/>
</dbReference>
<evidence type="ECO:0000256" key="1">
    <source>
        <dbReference type="ARBA" id="ARBA00007734"/>
    </source>
</evidence>
<dbReference type="RefSeq" id="WP_067913892.1">
    <property type="nucleotide sequence ID" value="NZ_KQ954246.1"/>
</dbReference>
<dbReference type="CDD" id="cd00254">
    <property type="entry name" value="LT-like"/>
    <property type="match status" value="1"/>
</dbReference>
<feature type="signal peptide" evidence="3">
    <location>
        <begin position="1"/>
        <end position="23"/>
    </location>
</feature>
<evidence type="ECO:0000256" key="3">
    <source>
        <dbReference type="SAM" id="SignalP"/>
    </source>
</evidence>
<evidence type="ECO:0000256" key="2">
    <source>
        <dbReference type="ARBA" id="ARBA00009387"/>
    </source>
</evidence>
<comment type="caution">
    <text evidence="5">The sequence shown here is derived from an EMBL/GenBank/DDBJ whole genome shotgun (WGS) entry which is preliminary data.</text>
</comment>
<proteinExistence type="inferred from homology"/>
<dbReference type="OrthoDB" id="9815002at2"/>
<comment type="similarity">
    <text evidence="2">Belongs to the virb1 family.</text>
</comment>
<name>A0A117UTG7_9SPHN</name>
<evidence type="ECO:0000313" key="6">
    <source>
        <dbReference type="Proteomes" id="UP000058012"/>
    </source>
</evidence>
<reference evidence="5 6" key="1">
    <citation type="submission" date="2015-10" db="EMBL/GenBank/DDBJ databases">
        <title>Draft genome sequence of Novosphingobium fuchskuhlense DSM 25065 isolated from a surface water sample of the southwest basin of Lake Grosse Fuchskuhle.</title>
        <authorList>
            <person name="Ruckert C."/>
            <person name="Winkler A."/>
            <person name="Glaeser J."/>
            <person name="Grossart H.-P."/>
            <person name="Kalinowski J."/>
            <person name="Glaeser S."/>
        </authorList>
    </citation>
    <scope>NUCLEOTIDE SEQUENCE [LARGE SCALE GENOMIC DNA]</scope>
    <source>
        <strain evidence="5 6">FNE08-7</strain>
    </source>
</reference>
<sequence length="220" mass="23570">MRLRWATIAAAVTGLAVIVPAQAREEAITGVATAPGIGPQGFRVAEASNGFQLVEHGIWKRPKDTTLPAAAIVEAGRIHLPYRYAKSDSKGPSGFRRASYLPHVYAAETQYALPAGLLDALVWTESRYNPLAISKAGAAGLGQLMPGTARDLGISNRFDPMPSIFGAARYLRQMLDKFGVVHLAIAAYNAGPGAVERAGGIPHNGETPAYVRDVLRHWRF</sequence>
<dbReference type="STRING" id="1117702.AQZ52_17360"/>
<evidence type="ECO:0000259" key="4">
    <source>
        <dbReference type="Pfam" id="PF01464"/>
    </source>
</evidence>
<dbReference type="InterPro" id="IPR008258">
    <property type="entry name" value="Transglycosylase_SLT_dom_1"/>
</dbReference>
<dbReference type="PANTHER" id="PTHR37423:SF2">
    <property type="entry name" value="MEMBRANE-BOUND LYTIC MUREIN TRANSGLYCOSYLASE C"/>
    <property type="match status" value="1"/>
</dbReference>
<dbReference type="SUPFAM" id="SSF53955">
    <property type="entry name" value="Lysozyme-like"/>
    <property type="match status" value="1"/>
</dbReference>
<accession>A0A117UTG7</accession>
<protein>
    <submittedName>
        <fullName evidence="5">Lytic transglycosylase</fullName>
    </submittedName>
</protein>
<dbReference type="Gene3D" id="1.10.530.10">
    <property type="match status" value="1"/>
</dbReference>